<dbReference type="InterPro" id="IPR024084">
    <property type="entry name" value="IsoPropMal-DH-like_dom"/>
</dbReference>
<dbReference type="STRING" id="70996.SE18_04025"/>
<dbReference type="Pfam" id="PF00180">
    <property type="entry name" value="Iso_dh"/>
    <property type="match status" value="1"/>
</dbReference>
<dbReference type="PROSITE" id="PS00470">
    <property type="entry name" value="IDH_IMDH"/>
    <property type="match status" value="1"/>
</dbReference>
<evidence type="ECO:0000259" key="3">
    <source>
        <dbReference type="SMART" id="SM01329"/>
    </source>
</evidence>
<evidence type="ECO:0000313" key="4">
    <source>
        <dbReference type="EMBL" id="KPL90947.1"/>
    </source>
</evidence>
<organism evidence="4 5">
    <name type="scientific">Herpetosiphon geysericola</name>
    <dbReference type="NCBI Taxonomy" id="70996"/>
    <lineage>
        <taxon>Bacteria</taxon>
        <taxon>Bacillati</taxon>
        <taxon>Chloroflexota</taxon>
        <taxon>Chloroflexia</taxon>
        <taxon>Herpetosiphonales</taxon>
        <taxon>Herpetosiphonaceae</taxon>
        <taxon>Herpetosiphon</taxon>
    </lineage>
</organism>
<dbReference type="GO" id="GO:0006099">
    <property type="term" value="P:tricarboxylic acid cycle"/>
    <property type="evidence" value="ECO:0007669"/>
    <property type="project" value="TreeGrafter"/>
</dbReference>
<keyword evidence="5" id="KW-1185">Reference proteome</keyword>
<evidence type="ECO:0000256" key="2">
    <source>
        <dbReference type="ARBA" id="ARBA00023002"/>
    </source>
</evidence>
<dbReference type="SMART" id="SM01329">
    <property type="entry name" value="Iso_dh"/>
    <property type="match status" value="1"/>
</dbReference>
<dbReference type="InterPro" id="IPR019818">
    <property type="entry name" value="IsoCit/isopropylmalate_DH_CS"/>
</dbReference>
<dbReference type="PANTHER" id="PTHR11835">
    <property type="entry name" value="DECARBOXYLATING DEHYDROGENASES-ISOCITRATE, ISOPROPYLMALATE, TARTRATE"/>
    <property type="match status" value="1"/>
</dbReference>
<keyword evidence="2" id="KW-0560">Oxidoreductase</keyword>
<dbReference type="GO" id="GO:0006102">
    <property type="term" value="P:isocitrate metabolic process"/>
    <property type="evidence" value="ECO:0007669"/>
    <property type="project" value="TreeGrafter"/>
</dbReference>
<dbReference type="GO" id="GO:0000287">
    <property type="term" value="F:magnesium ion binding"/>
    <property type="evidence" value="ECO:0007669"/>
    <property type="project" value="InterPro"/>
</dbReference>
<dbReference type="PATRIC" id="fig|70996.4.peg.5289"/>
<comment type="caution">
    <text evidence="4">The sequence shown here is derived from an EMBL/GenBank/DDBJ whole genome shotgun (WGS) entry which is preliminary data.</text>
</comment>
<dbReference type="Gene3D" id="3.40.718.10">
    <property type="entry name" value="Isopropylmalate Dehydrogenase"/>
    <property type="match status" value="1"/>
</dbReference>
<sequence length="361" mass="39406">MAHRVTLIRGDGTGPELAEATRRVLEATGVAFDWDIQDAGVDVMEQLGTPLPDSVLESIRSTKVALKAPITTPVGTGFRSVNVAIRKELDLYACVRPCRSYPGVRSRFENIDLVVVRENTEDLYAGIEFERGTEEVAELRNWLLQKRPNALIKEPGGISIKPMSVPGSERIVRFAFEYARSNNRKKVTAVHKANIMKFSDGLFLEVAREVAKDYPDIEFDDRIVDNMCMQLVQKPELYDVLVLPNLYGDILSDLCAGMVGGLGVAPGGNIGEHGAVFEATHGSAPKYKNLNKVNPTALILSGELMLRHLGETEAADRLNAAVASIIAEGKDVTYDLKDDRNDPTAVGTAEMADAIIAKLQA</sequence>
<dbReference type="SUPFAM" id="SSF53659">
    <property type="entry name" value="Isocitrate/Isopropylmalate dehydrogenase-like"/>
    <property type="match status" value="1"/>
</dbReference>
<name>A0A0P6Z1K8_9CHLR</name>
<accession>A0A0P6Z1K8</accession>
<dbReference type="Proteomes" id="UP000050277">
    <property type="component" value="Unassembled WGS sequence"/>
</dbReference>
<dbReference type="OrthoDB" id="9806254at2"/>
<dbReference type="FunFam" id="3.40.718.10:FF:000014">
    <property type="entry name" value="Isocitrate dehydrogenase (NAD(+))"/>
    <property type="match status" value="1"/>
</dbReference>
<evidence type="ECO:0000313" key="5">
    <source>
        <dbReference type="Proteomes" id="UP000050277"/>
    </source>
</evidence>
<proteinExistence type="inferred from homology"/>
<dbReference type="GO" id="GO:0051287">
    <property type="term" value="F:NAD binding"/>
    <property type="evidence" value="ECO:0007669"/>
    <property type="project" value="InterPro"/>
</dbReference>
<comment type="similarity">
    <text evidence="1">Belongs to the isocitrate and isopropylmalate dehydrogenases family.</text>
</comment>
<dbReference type="AlphaFoldDB" id="A0A0P6Z1K8"/>
<gene>
    <name evidence="4" type="ORF">SE18_04025</name>
</gene>
<dbReference type="PANTHER" id="PTHR11835:SF34">
    <property type="entry name" value="ISOCITRATE DEHYDROGENASE [NAD] SUBUNIT ALPHA, MITOCHONDRIAL"/>
    <property type="match status" value="1"/>
</dbReference>
<dbReference type="RefSeq" id="WP_054533131.1">
    <property type="nucleotide sequence ID" value="NZ_LGKP01000008.1"/>
</dbReference>
<dbReference type="EMBL" id="LGKP01000008">
    <property type="protein sequence ID" value="KPL90947.1"/>
    <property type="molecule type" value="Genomic_DNA"/>
</dbReference>
<reference evidence="4 5" key="1">
    <citation type="submission" date="2015-07" db="EMBL/GenBank/DDBJ databases">
        <title>Whole genome sequence of Herpetosiphon geysericola DSM 7119.</title>
        <authorList>
            <person name="Hemp J."/>
            <person name="Ward L.M."/>
            <person name="Pace L.A."/>
            <person name="Fischer W.W."/>
        </authorList>
    </citation>
    <scope>NUCLEOTIDE SEQUENCE [LARGE SCALE GENOMIC DNA]</scope>
    <source>
        <strain evidence="4 5">DSM 7119</strain>
    </source>
</reference>
<dbReference type="GO" id="GO:0004449">
    <property type="term" value="F:isocitrate dehydrogenase (NAD+) activity"/>
    <property type="evidence" value="ECO:0007669"/>
    <property type="project" value="TreeGrafter"/>
</dbReference>
<evidence type="ECO:0000256" key="1">
    <source>
        <dbReference type="ARBA" id="ARBA00007769"/>
    </source>
</evidence>
<feature type="domain" description="Isopropylmalate dehydrogenase-like" evidence="3">
    <location>
        <begin position="4"/>
        <end position="355"/>
    </location>
</feature>
<protein>
    <submittedName>
        <fullName evidence="4">Isocitrate dehydrogenase</fullName>
    </submittedName>
</protein>